<dbReference type="Proteomes" id="UP001446871">
    <property type="component" value="Unassembled WGS sequence"/>
</dbReference>
<dbReference type="EMBL" id="JAQQWM010000008">
    <property type="protein sequence ID" value="KAK8052615.1"/>
    <property type="molecule type" value="Genomic_DNA"/>
</dbReference>
<evidence type="ECO:0000313" key="3">
    <source>
        <dbReference type="Proteomes" id="UP001446871"/>
    </source>
</evidence>
<dbReference type="InterPro" id="IPR012951">
    <property type="entry name" value="BBE"/>
</dbReference>
<accession>A0ABR1U142</accession>
<evidence type="ECO:0000313" key="2">
    <source>
        <dbReference type="EMBL" id="KAK8052615.1"/>
    </source>
</evidence>
<protein>
    <submittedName>
        <fullName evidence="2">FAD-binding domain-containing protein</fullName>
    </submittedName>
</protein>
<dbReference type="InterPro" id="IPR016169">
    <property type="entry name" value="FAD-bd_PCMH_sub2"/>
</dbReference>
<dbReference type="Gene3D" id="3.30.465.10">
    <property type="match status" value="1"/>
</dbReference>
<name>A0ABR1U142_9PEZI</name>
<gene>
    <name evidence="2" type="ORF">PG996_011916</name>
</gene>
<keyword evidence="3" id="KW-1185">Reference proteome</keyword>
<proteinExistence type="predicted"/>
<evidence type="ECO:0000259" key="1">
    <source>
        <dbReference type="Pfam" id="PF08031"/>
    </source>
</evidence>
<reference evidence="2 3" key="1">
    <citation type="submission" date="2023-01" db="EMBL/GenBank/DDBJ databases">
        <title>Analysis of 21 Apiospora genomes using comparative genomics revels a genus with tremendous synthesis potential of carbohydrate active enzymes and secondary metabolites.</title>
        <authorList>
            <person name="Sorensen T."/>
        </authorList>
    </citation>
    <scope>NUCLEOTIDE SEQUENCE [LARGE SCALE GENOMIC DNA]</scope>
    <source>
        <strain evidence="2 3">CBS 83171</strain>
    </source>
</reference>
<comment type="caution">
    <text evidence="2">The sequence shown here is derived from an EMBL/GenBank/DDBJ whole genome shotgun (WGS) entry which is preliminary data.</text>
</comment>
<feature type="domain" description="Berberine/berberine-like" evidence="1">
    <location>
        <begin position="7"/>
        <end position="42"/>
    </location>
</feature>
<dbReference type="Pfam" id="PF08031">
    <property type="entry name" value="BBE"/>
    <property type="match status" value="1"/>
</dbReference>
<sequence>MLLSSLNGGNPNEPEWQKVFYGENYQRLLEIKNRYDPDQVLYGRTAVGSEAWVERKDGRLCRKDTY</sequence>
<organism evidence="2 3">
    <name type="scientific">Apiospora saccharicola</name>
    <dbReference type="NCBI Taxonomy" id="335842"/>
    <lineage>
        <taxon>Eukaryota</taxon>
        <taxon>Fungi</taxon>
        <taxon>Dikarya</taxon>
        <taxon>Ascomycota</taxon>
        <taxon>Pezizomycotina</taxon>
        <taxon>Sordariomycetes</taxon>
        <taxon>Xylariomycetidae</taxon>
        <taxon>Amphisphaeriales</taxon>
        <taxon>Apiosporaceae</taxon>
        <taxon>Apiospora</taxon>
    </lineage>
</organism>